<dbReference type="EMBL" id="JAGDYP010000005">
    <property type="protein sequence ID" value="MBO1884225.1"/>
    <property type="molecule type" value="Genomic_DNA"/>
</dbReference>
<comment type="similarity">
    <text evidence="1">Belongs to the ETF alpha-subunit/FixB family.</text>
</comment>
<comment type="caution">
    <text evidence="4">The sequence shown here is derived from an EMBL/GenBank/DDBJ whole genome shotgun (WGS) entry which is preliminary data.</text>
</comment>
<proteinExistence type="inferred from homology"/>
<dbReference type="RefSeq" id="WP_208058764.1">
    <property type="nucleotide sequence ID" value="NZ_JAGDYP010000005.1"/>
</dbReference>
<reference evidence="4 5" key="1">
    <citation type="submission" date="2021-03" db="EMBL/GenBank/DDBJ databases">
        <title>Isolation and description of Capnocytophaga bilenii sp. nov., a novel Capnocytophaga species, isolated from a gingivitis subject.</title>
        <authorList>
            <person name="Antezack A."/>
            <person name="Monnet-Corti V."/>
            <person name="La Scola B."/>
        </authorList>
    </citation>
    <scope>NUCLEOTIDE SEQUENCE [LARGE SCALE GENOMIC DNA]</scope>
    <source>
        <strain evidence="4 5">Marseille-Q4570</strain>
    </source>
</reference>
<evidence type="ECO:0000256" key="2">
    <source>
        <dbReference type="ARBA" id="ARBA00022982"/>
    </source>
</evidence>
<keyword evidence="2" id="KW-0813">Transport</keyword>
<dbReference type="Pfam" id="PF01012">
    <property type="entry name" value="ETF"/>
    <property type="match status" value="1"/>
</dbReference>
<dbReference type="InterPro" id="IPR014729">
    <property type="entry name" value="Rossmann-like_a/b/a_fold"/>
</dbReference>
<evidence type="ECO:0000256" key="1">
    <source>
        <dbReference type="ARBA" id="ARBA00005817"/>
    </source>
</evidence>
<dbReference type="Gene3D" id="3.40.50.1220">
    <property type="entry name" value="TPP-binding domain"/>
    <property type="match status" value="1"/>
</dbReference>
<dbReference type="Gene3D" id="3.40.50.620">
    <property type="entry name" value="HUPs"/>
    <property type="match status" value="1"/>
</dbReference>
<protein>
    <submittedName>
        <fullName evidence="4">Electron transfer flavoprotein subunit alpha/FixB family protein</fullName>
    </submittedName>
</protein>
<dbReference type="InterPro" id="IPR029035">
    <property type="entry name" value="DHS-like_NAD/FAD-binding_dom"/>
</dbReference>
<name>A0ABS3PY29_9FLAO</name>
<feature type="domain" description="Electron transfer flavoprotein alpha/beta-subunit N-terminal" evidence="3">
    <location>
        <begin position="2"/>
        <end position="181"/>
    </location>
</feature>
<dbReference type="SUPFAM" id="SSF52467">
    <property type="entry name" value="DHS-like NAD/FAD-binding domain"/>
    <property type="match status" value="1"/>
</dbReference>
<dbReference type="SUPFAM" id="SSF52402">
    <property type="entry name" value="Adenine nucleotide alpha hydrolases-like"/>
    <property type="match status" value="1"/>
</dbReference>
<evidence type="ECO:0000313" key="5">
    <source>
        <dbReference type="Proteomes" id="UP000681610"/>
    </source>
</evidence>
<dbReference type="Proteomes" id="UP000681610">
    <property type="component" value="Unassembled WGS sequence"/>
</dbReference>
<dbReference type="InterPro" id="IPR014731">
    <property type="entry name" value="ETF_asu_C"/>
</dbReference>
<dbReference type="PANTHER" id="PTHR43153:SF1">
    <property type="entry name" value="ELECTRON TRANSFER FLAVOPROTEIN SUBUNIT ALPHA, MITOCHONDRIAL"/>
    <property type="match status" value="1"/>
</dbReference>
<gene>
    <name evidence="4" type="ORF">J4N46_07290</name>
</gene>
<evidence type="ECO:0000313" key="4">
    <source>
        <dbReference type="EMBL" id="MBO1884225.1"/>
    </source>
</evidence>
<dbReference type="Pfam" id="PF00766">
    <property type="entry name" value="ETF_alpha"/>
    <property type="match status" value="1"/>
</dbReference>
<dbReference type="PIRSF" id="PIRSF000089">
    <property type="entry name" value="Electra_flavoP_a"/>
    <property type="match status" value="1"/>
</dbReference>
<dbReference type="InterPro" id="IPR014730">
    <property type="entry name" value="ETF_a/b_N"/>
</dbReference>
<keyword evidence="2" id="KW-0249">Electron transport</keyword>
<accession>A0ABS3PY29</accession>
<dbReference type="SMART" id="SM00893">
    <property type="entry name" value="ETF"/>
    <property type="match status" value="1"/>
</dbReference>
<evidence type="ECO:0000259" key="3">
    <source>
        <dbReference type="SMART" id="SM00893"/>
    </source>
</evidence>
<dbReference type="PANTHER" id="PTHR43153">
    <property type="entry name" value="ELECTRON TRANSFER FLAVOPROTEIN ALPHA"/>
    <property type="match status" value="1"/>
</dbReference>
<sequence length="315" mass="33571">MILIYIDTEEGKIKKTAYEVATYAKTLATEQNTTVAAITINANDTEILGNYGVDKIFAVKEPRLVHFSAKAIAHILTQAIEQTQATTVIFSSSLAAKSIAPLLAIRLQAGYANNVISLPDSNFVLKCNAFSNKAITLEKITTPIKIISLANNAFAPQQNTAEATVVPFAPTLTAEDFDIEVIATEKLGNKISLDDAQVVVSGGRGLKGAENWKMIEELAQTLAAATACSKPVADMGWRPHSEHVGQTGKPIAPNLYIAVGISGAIQHLAGVNASKVKLVINTDPEAPFFKAADYGVVGDAFEIVPKLIEKLKAKL</sequence>
<keyword evidence="5" id="KW-1185">Reference proteome</keyword>
<organism evidence="4 5">
    <name type="scientific">Capnocytophaga bilenii</name>
    <dbReference type="NCBI Taxonomy" id="2819369"/>
    <lineage>
        <taxon>Bacteria</taxon>
        <taxon>Pseudomonadati</taxon>
        <taxon>Bacteroidota</taxon>
        <taxon>Flavobacteriia</taxon>
        <taxon>Flavobacteriales</taxon>
        <taxon>Flavobacteriaceae</taxon>
        <taxon>Capnocytophaga</taxon>
    </lineage>
</organism>
<dbReference type="InterPro" id="IPR001308">
    <property type="entry name" value="ETF_a/FixB"/>
</dbReference>